<reference evidence="6" key="1">
    <citation type="journal article" date="2019" name="Int. J. Syst. Evol. Microbiol.">
        <title>The Global Catalogue of Microorganisms (GCM) 10K type strain sequencing project: providing services to taxonomists for standard genome sequencing and annotation.</title>
        <authorList>
            <consortium name="The Broad Institute Genomics Platform"/>
            <consortium name="The Broad Institute Genome Sequencing Center for Infectious Disease"/>
            <person name="Wu L."/>
            <person name="Ma J."/>
        </authorList>
    </citation>
    <scope>NUCLEOTIDE SEQUENCE [LARGE SCALE GENOMIC DNA]</scope>
    <source>
        <strain evidence="6">CGMCC 4.7682</strain>
    </source>
</reference>
<feature type="domain" description="CBS" evidence="4">
    <location>
        <begin position="14"/>
        <end position="70"/>
    </location>
</feature>
<evidence type="ECO:0000259" key="4">
    <source>
        <dbReference type="PROSITE" id="PS51371"/>
    </source>
</evidence>
<name>A0ABV7QUM9_9PSEU</name>
<evidence type="ECO:0000313" key="6">
    <source>
        <dbReference type="Proteomes" id="UP001595764"/>
    </source>
</evidence>
<comment type="caution">
    <text evidence="5">The sequence shown here is derived from an EMBL/GenBank/DDBJ whole genome shotgun (WGS) entry which is preliminary data.</text>
</comment>
<evidence type="ECO:0000256" key="1">
    <source>
        <dbReference type="ARBA" id="ARBA00023122"/>
    </source>
</evidence>
<dbReference type="PANTHER" id="PTHR43080">
    <property type="entry name" value="CBS DOMAIN-CONTAINING PROTEIN CBSX3, MITOCHONDRIAL"/>
    <property type="match status" value="1"/>
</dbReference>
<dbReference type="PANTHER" id="PTHR43080:SF2">
    <property type="entry name" value="CBS DOMAIN-CONTAINING PROTEIN"/>
    <property type="match status" value="1"/>
</dbReference>
<organism evidence="5 6">
    <name type="scientific">Amycolatopsis halotolerans</name>
    <dbReference type="NCBI Taxonomy" id="330083"/>
    <lineage>
        <taxon>Bacteria</taxon>
        <taxon>Bacillati</taxon>
        <taxon>Actinomycetota</taxon>
        <taxon>Actinomycetes</taxon>
        <taxon>Pseudonocardiales</taxon>
        <taxon>Pseudonocardiaceae</taxon>
        <taxon>Amycolatopsis</taxon>
    </lineage>
</organism>
<dbReference type="Pfam" id="PF04972">
    <property type="entry name" value="BON"/>
    <property type="match status" value="1"/>
</dbReference>
<feature type="domain" description="BON" evidence="3">
    <location>
        <begin position="129"/>
        <end position="194"/>
    </location>
</feature>
<feature type="domain" description="CBS" evidence="4">
    <location>
        <begin position="77"/>
        <end position="132"/>
    </location>
</feature>
<dbReference type="PROSITE" id="PS50914">
    <property type="entry name" value="BON"/>
    <property type="match status" value="1"/>
</dbReference>
<dbReference type="InterPro" id="IPR007055">
    <property type="entry name" value="BON_dom"/>
</dbReference>
<dbReference type="RefSeq" id="WP_377874054.1">
    <property type="nucleotide sequence ID" value="NZ_JBHMAY010000064.1"/>
</dbReference>
<dbReference type="Gene3D" id="3.10.580.10">
    <property type="entry name" value="CBS-domain"/>
    <property type="match status" value="1"/>
</dbReference>
<dbReference type="InterPro" id="IPR000644">
    <property type="entry name" value="CBS_dom"/>
</dbReference>
<evidence type="ECO:0000313" key="5">
    <source>
        <dbReference type="EMBL" id="MFC3516064.1"/>
    </source>
</evidence>
<evidence type="ECO:0000259" key="3">
    <source>
        <dbReference type="PROSITE" id="PS50914"/>
    </source>
</evidence>
<dbReference type="SUPFAM" id="SSF54631">
    <property type="entry name" value="CBS-domain pair"/>
    <property type="match status" value="1"/>
</dbReference>
<gene>
    <name evidence="5" type="ORF">ACFORO_38275</name>
</gene>
<sequence length="194" mass="20755">MRERGKALRAQDIMTRPVVSVGPGFPVGDAVALLAEHAFAALPVVDHDNRVLGLFTETDALAGIRTGDPGLRVRTVMTAPVDPIDLEADLAAIAVRMLADRIRSVPVTDRGELAGIVSRRDLLAPLVRRDDAIASRLRTLLSDYAGHRNHWEVSVAGGAVTIRGTFSDEAERRLVKALALTAEGVVAVELSPSR</sequence>
<keyword evidence="6" id="KW-1185">Reference proteome</keyword>
<dbReference type="Pfam" id="PF00571">
    <property type="entry name" value="CBS"/>
    <property type="match status" value="2"/>
</dbReference>
<evidence type="ECO:0000256" key="2">
    <source>
        <dbReference type="PROSITE-ProRule" id="PRU00703"/>
    </source>
</evidence>
<accession>A0ABV7QUM9</accession>
<dbReference type="InterPro" id="IPR046342">
    <property type="entry name" value="CBS_dom_sf"/>
</dbReference>
<keyword evidence="1 2" id="KW-0129">CBS domain</keyword>
<dbReference type="Proteomes" id="UP001595764">
    <property type="component" value="Unassembled WGS sequence"/>
</dbReference>
<dbReference type="SMART" id="SM00116">
    <property type="entry name" value="CBS"/>
    <property type="match status" value="2"/>
</dbReference>
<dbReference type="InterPro" id="IPR051257">
    <property type="entry name" value="Diverse_CBS-Domain"/>
</dbReference>
<dbReference type="EMBL" id="JBHRWI010000058">
    <property type="protein sequence ID" value="MFC3516064.1"/>
    <property type="molecule type" value="Genomic_DNA"/>
</dbReference>
<dbReference type="PROSITE" id="PS51371">
    <property type="entry name" value="CBS"/>
    <property type="match status" value="2"/>
</dbReference>
<protein>
    <submittedName>
        <fullName evidence="5">CBS domain-containing protein</fullName>
    </submittedName>
</protein>
<proteinExistence type="predicted"/>